<dbReference type="Gene3D" id="1.10.10.1260">
    <property type="entry name" value="Envelope glycoprotein gp160, DUF2291, helical domain"/>
    <property type="match status" value="1"/>
</dbReference>
<evidence type="ECO:0000313" key="2">
    <source>
        <dbReference type="Proteomes" id="UP000184543"/>
    </source>
</evidence>
<protein>
    <submittedName>
        <fullName evidence="1">Predicted lipoprotein</fullName>
    </submittedName>
</protein>
<reference evidence="2" key="1">
    <citation type="submission" date="2016-11" db="EMBL/GenBank/DDBJ databases">
        <authorList>
            <person name="Varghese N."/>
            <person name="Submissions S."/>
        </authorList>
    </citation>
    <scope>NUCLEOTIDE SEQUENCE [LARGE SCALE GENOMIC DNA]</scope>
    <source>
        <strain evidence="2">DSM 19858</strain>
    </source>
</reference>
<gene>
    <name evidence="1" type="ORF">SAMN04488513_101731</name>
</gene>
<dbReference type="Proteomes" id="UP000184543">
    <property type="component" value="Unassembled WGS sequence"/>
</dbReference>
<accession>A0A1M6CE24</accession>
<dbReference type="SUPFAM" id="SSF141318">
    <property type="entry name" value="TM0957-like"/>
    <property type="match status" value="1"/>
</dbReference>
<dbReference type="Gene3D" id="2.40.50.420">
    <property type="entry name" value="Envelope glycoprotein gp160, DUF2291, alpha/beta domain"/>
    <property type="match status" value="1"/>
</dbReference>
<dbReference type="Pfam" id="PF10054">
    <property type="entry name" value="DUF2291"/>
    <property type="match status" value="1"/>
</dbReference>
<name>A0A1M6CE24_9FLAO</name>
<evidence type="ECO:0000313" key="1">
    <source>
        <dbReference type="EMBL" id="SHI59163.1"/>
    </source>
</evidence>
<dbReference type="InterPro" id="IPR014582">
    <property type="entry name" value="UCP033535_lipo"/>
</dbReference>
<organism evidence="1 2">
    <name type="scientific">Pseudozobellia thermophila</name>
    <dbReference type="NCBI Taxonomy" id="192903"/>
    <lineage>
        <taxon>Bacteria</taxon>
        <taxon>Pseudomonadati</taxon>
        <taxon>Bacteroidota</taxon>
        <taxon>Flavobacteriia</taxon>
        <taxon>Flavobacteriales</taxon>
        <taxon>Flavobacteriaceae</taxon>
        <taxon>Pseudozobellia</taxon>
    </lineage>
</organism>
<dbReference type="EMBL" id="FQYU01000001">
    <property type="protein sequence ID" value="SHI59163.1"/>
    <property type="molecule type" value="Genomic_DNA"/>
</dbReference>
<dbReference type="STRING" id="192903.SAMN04488513_101731"/>
<proteinExistence type="predicted"/>
<keyword evidence="1" id="KW-0449">Lipoprotein</keyword>
<keyword evidence="2" id="KW-1185">Reference proteome</keyword>
<sequence length="213" mass="23707">MEGLPNKTKKLLKNFALIGVLAIALYNSVYFKPLDEVVSARNSLDFDPALVARNFVDKGLSEVGTTHVSELLAQLKTDLEATLEEKGNKLGIGKDYYFMVEGKAQVLDILEEEVVVGLDNAAADKIYIATDFIFGNAIREASGVFDIGDYQNTMDFNNISIELNNIVREEVIPPFLKNIKQGDHVYFKGAVKVNKKNPNLDRMRVVPLVLKIN</sequence>
<dbReference type="AlphaFoldDB" id="A0A1M6CE24"/>
<dbReference type="OrthoDB" id="1425705at2"/>
<dbReference type="InterPro" id="IPR036215">
    <property type="entry name" value="TM0957-like_sf"/>
</dbReference>